<dbReference type="SUPFAM" id="SSF74650">
    <property type="entry name" value="Galactose mutarotase-like"/>
    <property type="match status" value="1"/>
</dbReference>
<comment type="catalytic activity">
    <reaction evidence="5">
        <text>alpha-D-glucose = beta-D-glucose</text>
        <dbReference type="Rhea" id="RHEA:10264"/>
        <dbReference type="ChEBI" id="CHEBI:15903"/>
        <dbReference type="ChEBI" id="CHEBI:17925"/>
        <dbReference type="EC" id="5.1.3.3"/>
    </reaction>
</comment>
<dbReference type="Gene3D" id="2.70.98.10">
    <property type="match status" value="1"/>
</dbReference>
<evidence type="ECO:0000313" key="9">
    <source>
        <dbReference type="EMBL" id="SDO71841.1"/>
    </source>
</evidence>
<sequence length="338" mass="36595">MSVDAELSTPSLSVGVIGYGARISYIRAPDRHGNWADVAKGFDDPAAWRADPTFQGATIGRYANRINRGTFELDGRRFHVPLNDGANALHGGPGGFSDRDWEVEPPVVTPHESSVTMRRTSPDGEMGFPGNLDVSVVFSVTGSELTIDYRAITDAPTPVNLTNHVYLNLAGRPSSIADHEVTLFADRVAEIGPGLISTGGLIDVAGTPLDFRTPAPIGERWRASHPQMVLAGGYDHAYLLDSSGGEYDGLRLGARVIEPSTGRCLELFTDQPTVQFYSGNMLTGTVVERSGSTLRQSDAFCLEPQQLSDSVNQPHFPSTVLRPGAEYRNRTIYRFSAE</sequence>
<organism evidence="9 10">
    <name type="scientific">Nakamurella panacisegetis</name>
    <dbReference type="NCBI Taxonomy" id="1090615"/>
    <lineage>
        <taxon>Bacteria</taxon>
        <taxon>Bacillati</taxon>
        <taxon>Actinomycetota</taxon>
        <taxon>Actinomycetes</taxon>
        <taxon>Nakamurellales</taxon>
        <taxon>Nakamurellaceae</taxon>
        <taxon>Nakamurella</taxon>
    </lineage>
</organism>
<dbReference type="EC" id="5.1.3.3" evidence="5"/>
<evidence type="ECO:0000256" key="7">
    <source>
        <dbReference type="PIRSR" id="PIRSR005096-2"/>
    </source>
</evidence>
<dbReference type="PANTHER" id="PTHR10091:SF0">
    <property type="entry name" value="GALACTOSE MUTAROTASE"/>
    <property type="match status" value="1"/>
</dbReference>
<dbReference type="CDD" id="cd09019">
    <property type="entry name" value="galactose_mutarotase_like"/>
    <property type="match status" value="1"/>
</dbReference>
<feature type="active site" description="Proton acceptor" evidence="6">
    <location>
        <position position="303"/>
    </location>
</feature>
<dbReference type="GO" id="GO:0005737">
    <property type="term" value="C:cytoplasm"/>
    <property type="evidence" value="ECO:0007669"/>
    <property type="project" value="TreeGrafter"/>
</dbReference>
<reference evidence="9 10" key="1">
    <citation type="submission" date="2016-10" db="EMBL/GenBank/DDBJ databases">
        <authorList>
            <person name="de Groot N.N."/>
        </authorList>
    </citation>
    <scope>NUCLEOTIDE SEQUENCE [LARGE SCALE GENOMIC DNA]</scope>
    <source>
        <strain evidence="10">P4-7,KCTC 19426,CECT 7604</strain>
    </source>
</reference>
<keyword evidence="4 5" id="KW-0119">Carbohydrate metabolism</keyword>
<evidence type="ECO:0000256" key="6">
    <source>
        <dbReference type="PIRSR" id="PIRSR005096-1"/>
    </source>
</evidence>
<comment type="similarity">
    <text evidence="2 5">Belongs to the aldose epimerase family.</text>
</comment>
<dbReference type="InterPro" id="IPR011013">
    <property type="entry name" value="Gal_mutarotase_sf_dom"/>
</dbReference>
<dbReference type="UniPathway" id="UPA00242"/>
<dbReference type="OrthoDB" id="9779408at2"/>
<evidence type="ECO:0000256" key="1">
    <source>
        <dbReference type="ARBA" id="ARBA00005028"/>
    </source>
</evidence>
<dbReference type="GO" id="GO:0006006">
    <property type="term" value="P:glucose metabolic process"/>
    <property type="evidence" value="ECO:0007669"/>
    <property type="project" value="TreeGrafter"/>
</dbReference>
<comment type="pathway">
    <text evidence="1 5">Carbohydrate metabolism; hexose metabolism.</text>
</comment>
<keyword evidence="3 5" id="KW-0413">Isomerase</keyword>
<dbReference type="Proteomes" id="UP000198741">
    <property type="component" value="Chromosome I"/>
</dbReference>
<feature type="binding site" evidence="8">
    <location>
        <begin position="164"/>
        <end position="166"/>
    </location>
    <ligand>
        <name>beta-D-galactose</name>
        <dbReference type="ChEBI" id="CHEBI:27667"/>
    </ligand>
</feature>
<dbReference type="InterPro" id="IPR014718">
    <property type="entry name" value="GH-type_carb-bd"/>
</dbReference>
<feature type="binding site" evidence="8">
    <location>
        <begin position="64"/>
        <end position="65"/>
    </location>
    <ligand>
        <name>beta-D-galactose</name>
        <dbReference type="ChEBI" id="CHEBI:27667"/>
    </ligand>
</feature>
<evidence type="ECO:0000313" key="10">
    <source>
        <dbReference type="Proteomes" id="UP000198741"/>
    </source>
</evidence>
<dbReference type="PANTHER" id="PTHR10091">
    <property type="entry name" value="ALDOSE-1-EPIMERASE"/>
    <property type="match status" value="1"/>
</dbReference>
<feature type="binding site" evidence="7">
    <location>
        <position position="235"/>
    </location>
    <ligand>
        <name>beta-D-galactose</name>
        <dbReference type="ChEBI" id="CHEBI:27667"/>
    </ligand>
</feature>
<dbReference type="PIRSF" id="PIRSF005096">
    <property type="entry name" value="GALM"/>
    <property type="match status" value="1"/>
</dbReference>
<dbReference type="EMBL" id="LT629710">
    <property type="protein sequence ID" value="SDO71841.1"/>
    <property type="molecule type" value="Genomic_DNA"/>
</dbReference>
<dbReference type="GO" id="GO:0004034">
    <property type="term" value="F:aldose 1-epimerase activity"/>
    <property type="evidence" value="ECO:0007669"/>
    <property type="project" value="UniProtKB-EC"/>
</dbReference>
<proteinExistence type="inferred from homology"/>
<protein>
    <recommendedName>
        <fullName evidence="5">Aldose 1-epimerase</fullName>
        <ecNumber evidence="5">5.1.3.3</ecNumber>
    </recommendedName>
</protein>
<dbReference type="AlphaFoldDB" id="A0A1H0LUX1"/>
<dbReference type="InterPro" id="IPR008183">
    <property type="entry name" value="Aldose_1/G6P_1-epimerase"/>
</dbReference>
<feature type="active site" description="Proton donor" evidence="6">
    <location>
        <position position="164"/>
    </location>
</feature>
<dbReference type="GO" id="GO:0033499">
    <property type="term" value="P:galactose catabolic process via UDP-galactose, Leloir pathway"/>
    <property type="evidence" value="ECO:0007669"/>
    <property type="project" value="TreeGrafter"/>
</dbReference>
<gene>
    <name evidence="9" type="ORF">SAMN04515671_1810</name>
</gene>
<accession>A0A1H0LUX1</accession>
<evidence type="ECO:0000256" key="4">
    <source>
        <dbReference type="ARBA" id="ARBA00023277"/>
    </source>
</evidence>
<dbReference type="STRING" id="1090615.SAMN04515671_1810"/>
<dbReference type="InterPro" id="IPR015443">
    <property type="entry name" value="Aldose_1-epimerase"/>
</dbReference>
<evidence type="ECO:0000256" key="3">
    <source>
        <dbReference type="ARBA" id="ARBA00023235"/>
    </source>
</evidence>
<evidence type="ECO:0000256" key="2">
    <source>
        <dbReference type="ARBA" id="ARBA00006206"/>
    </source>
</evidence>
<name>A0A1H0LUX1_9ACTN</name>
<dbReference type="Pfam" id="PF01263">
    <property type="entry name" value="Aldose_epim"/>
    <property type="match status" value="1"/>
</dbReference>
<dbReference type="InterPro" id="IPR047215">
    <property type="entry name" value="Galactose_mutarotase-like"/>
</dbReference>
<evidence type="ECO:0000256" key="5">
    <source>
        <dbReference type="PIRNR" id="PIRNR005096"/>
    </source>
</evidence>
<evidence type="ECO:0000256" key="8">
    <source>
        <dbReference type="PIRSR" id="PIRSR005096-3"/>
    </source>
</evidence>
<keyword evidence="10" id="KW-1185">Reference proteome</keyword>
<dbReference type="NCBIfam" id="NF008277">
    <property type="entry name" value="PRK11055.1"/>
    <property type="match status" value="1"/>
</dbReference>
<dbReference type="RefSeq" id="WP_090475668.1">
    <property type="nucleotide sequence ID" value="NZ_LT629710.1"/>
</dbReference>
<dbReference type="GO" id="GO:0030246">
    <property type="term" value="F:carbohydrate binding"/>
    <property type="evidence" value="ECO:0007669"/>
    <property type="project" value="InterPro"/>
</dbReference>